<dbReference type="HOGENOM" id="CLU_1540299_0_0_1"/>
<accession>A0A0C9X299</accession>
<sequence length="174" mass="19503">MRPQNSISMFGVSFTISFDHQKSAFNVNLPIAGLPSSPRLILHNTSQLQYLFASADAEQLQGHLTLNRRYCLPYPYAVPTPGRTCSLAPVFGTRPRAHDIQTTSVNRPTNRTQFLGAYRRLLFFLILYSQGYRPLIPTTPGVPATSALRQISEQGHKARDSSRLAHQAADRYPF</sequence>
<proteinExistence type="predicted"/>
<keyword evidence="3" id="KW-1185">Reference proteome</keyword>
<dbReference type="EMBL" id="KN838652">
    <property type="protein sequence ID" value="KIJ99185.1"/>
    <property type="molecule type" value="Genomic_DNA"/>
</dbReference>
<evidence type="ECO:0000313" key="3">
    <source>
        <dbReference type="Proteomes" id="UP000054477"/>
    </source>
</evidence>
<protein>
    <submittedName>
        <fullName evidence="2">Uncharacterized protein</fullName>
    </submittedName>
</protein>
<reference evidence="2 3" key="1">
    <citation type="submission" date="2014-04" db="EMBL/GenBank/DDBJ databases">
        <authorList>
            <consortium name="DOE Joint Genome Institute"/>
            <person name="Kuo A."/>
            <person name="Kohler A."/>
            <person name="Nagy L.G."/>
            <person name="Floudas D."/>
            <person name="Copeland A."/>
            <person name="Barry K.W."/>
            <person name="Cichocki N."/>
            <person name="Veneault-Fourrey C."/>
            <person name="LaButti K."/>
            <person name="Lindquist E.A."/>
            <person name="Lipzen A."/>
            <person name="Lundell T."/>
            <person name="Morin E."/>
            <person name="Murat C."/>
            <person name="Sun H."/>
            <person name="Tunlid A."/>
            <person name="Henrissat B."/>
            <person name="Grigoriev I.V."/>
            <person name="Hibbett D.S."/>
            <person name="Martin F."/>
            <person name="Nordberg H.P."/>
            <person name="Cantor M.N."/>
            <person name="Hua S.X."/>
        </authorList>
    </citation>
    <scope>NUCLEOTIDE SEQUENCE [LARGE SCALE GENOMIC DNA]</scope>
    <source>
        <strain evidence="2 3">LaAM-08-1</strain>
    </source>
</reference>
<name>A0A0C9X299_9AGAR</name>
<evidence type="ECO:0000313" key="2">
    <source>
        <dbReference type="EMBL" id="KIJ99185.1"/>
    </source>
</evidence>
<evidence type="ECO:0000256" key="1">
    <source>
        <dbReference type="SAM" id="MobiDB-lite"/>
    </source>
</evidence>
<feature type="region of interest" description="Disordered" evidence="1">
    <location>
        <begin position="151"/>
        <end position="174"/>
    </location>
</feature>
<organism evidence="2 3">
    <name type="scientific">Laccaria amethystina LaAM-08-1</name>
    <dbReference type="NCBI Taxonomy" id="1095629"/>
    <lineage>
        <taxon>Eukaryota</taxon>
        <taxon>Fungi</taxon>
        <taxon>Dikarya</taxon>
        <taxon>Basidiomycota</taxon>
        <taxon>Agaricomycotina</taxon>
        <taxon>Agaricomycetes</taxon>
        <taxon>Agaricomycetidae</taxon>
        <taxon>Agaricales</taxon>
        <taxon>Agaricineae</taxon>
        <taxon>Hydnangiaceae</taxon>
        <taxon>Laccaria</taxon>
    </lineage>
</organism>
<feature type="compositionally biased region" description="Basic and acidic residues" evidence="1">
    <location>
        <begin position="154"/>
        <end position="163"/>
    </location>
</feature>
<gene>
    <name evidence="2" type="ORF">K443DRAFT_178954</name>
</gene>
<reference evidence="3" key="2">
    <citation type="submission" date="2015-01" db="EMBL/GenBank/DDBJ databases">
        <title>Evolutionary Origins and Diversification of the Mycorrhizal Mutualists.</title>
        <authorList>
            <consortium name="DOE Joint Genome Institute"/>
            <consortium name="Mycorrhizal Genomics Consortium"/>
            <person name="Kohler A."/>
            <person name="Kuo A."/>
            <person name="Nagy L.G."/>
            <person name="Floudas D."/>
            <person name="Copeland A."/>
            <person name="Barry K.W."/>
            <person name="Cichocki N."/>
            <person name="Veneault-Fourrey C."/>
            <person name="LaButti K."/>
            <person name="Lindquist E.A."/>
            <person name="Lipzen A."/>
            <person name="Lundell T."/>
            <person name="Morin E."/>
            <person name="Murat C."/>
            <person name="Riley R."/>
            <person name="Ohm R."/>
            <person name="Sun H."/>
            <person name="Tunlid A."/>
            <person name="Henrissat B."/>
            <person name="Grigoriev I.V."/>
            <person name="Hibbett D.S."/>
            <person name="Martin F."/>
        </authorList>
    </citation>
    <scope>NUCLEOTIDE SEQUENCE [LARGE SCALE GENOMIC DNA]</scope>
    <source>
        <strain evidence="3">LaAM-08-1</strain>
    </source>
</reference>
<dbReference type="Proteomes" id="UP000054477">
    <property type="component" value="Unassembled WGS sequence"/>
</dbReference>
<dbReference type="AlphaFoldDB" id="A0A0C9X299"/>